<accession>A0ABR1JBE2</accession>
<evidence type="ECO:0000313" key="2">
    <source>
        <dbReference type="Proteomes" id="UP001498398"/>
    </source>
</evidence>
<gene>
    <name evidence="1" type="ORF">VKT23_011792</name>
</gene>
<dbReference type="SUPFAM" id="SSF51905">
    <property type="entry name" value="FAD/NAD(P)-binding domain"/>
    <property type="match status" value="1"/>
</dbReference>
<comment type="caution">
    <text evidence="1">The sequence shown here is derived from an EMBL/GenBank/DDBJ whole genome shotgun (WGS) entry which is preliminary data.</text>
</comment>
<dbReference type="EMBL" id="JBANRG010000026">
    <property type="protein sequence ID" value="KAK7453513.1"/>
    <property type="molecule type" value="Genomic_DNA"/>
</dbReference>
<dbReference type="Proteomes" id="UP001498398">
    <property type="component" value="Unassembled WGS sequence"/>
</dbReference>
<dbReference type="InterPro" id="IPR036188">
    <property type="entry name" value="FAD/NAD-bd_sf"/>
</dbReference>
<evidence type="ECO:0008006" key="3">
    <source>
        <dbReference type="Google" id="ProtNLM"/>
    </source>
</evidence>
<dbReference type="Gene3D" id="3.50.50.60">
    <property type="entry name" value="FAD/NAD(P)-binding domain"/>
    <property type="match status" value="1"/>
</dbReference>
<evidence type="ECO:0000313" key="1">
    <source>
        <dbReference type="EMBL" id="KAK7453513.1"/>
    </source>
</evidence>
<keyword evidence="2" id="KW-1185">Reference proteome</keyword>
<protein>
    <recommendedName>
        <fullName evidence="3">FAD/NAD(P)-binding domain-containing protein</fullName>
    </recommendedName>
</protein>
<sequence length="560" mass="62481">MVSSLVLFSVAVLVLAVGLRYIVRKVRLSLLESETALLAWPILGKERDASNKIPGTAVICGGSLAGLLAARVCHDHFQRVIIVEPEAWLSTEDGITTESWTQKNKRARVVQYTSLHGNLAPVTDGLLRLFPKFEEECHRSGINLVPADFKSYLSGHRFLVPHNEFSGSLPRTAQAGRQGTETLIRRLTLNKKEYPNISQIPGTVTGVRADPANPKFLKAVTIETETGLRELEAALVVDCTGPARAGQEWIRHAGFVEEPGILDKLTVSYDPRIRYSSFKVHIPEDLAAKLPEYGDENATGGLFLYKSDPNVGQTYIGAMKVDGDFGMTTTLVVPVRIDNVVSLVEIVCGAWGSQELPNDIDGVRQFLRANESESSIPDWIWKFLDLCQETEDTMRHSKVRIPPSYWTHLELAQNLPANWIASGDSVCRVNPVFAQGTAKAMMGAVSLNNVLQELDDIKSKTIPEDFSQRFFRRQADKIKPLWARNKMADYSYKTTIPEEGETLETGSLIRWYVHKLEELSDKDPQIGALFWRTLHSYGTSIDALHPVFIGKVFWSMIFGK</sequence>
<proteinExistence type="predicted"/>
<reference evidence="1 2" key="1">
    <citation type="submission" date="2024-01" db="EMBL/GenBank/DDBJ databases">
        <title>A draft genome for the cacao thread blight pathogen Marasmiellus scandens.</title>
        <authorList>
            <person name="Baruah I.K."/>
            <person name="Leung J."/>
            <person name="Bukari Y."/>
            <person name="Amoako-Attah I."/>
            <person name="Meinhardt L.W."/>
            <person name="Bailey B.A."/>
            <person name="Cohen S.P."/>
        </authorList>
    </citation>
    <scope>NUCLEOTIDE SEQUENCE [LARGE SCALE GENOMIC DNA]</scope>
    <source>
        <strain evidence="1 2">GH-19</strain>
    </source>
</reference>
<organism evidence="1 2">
    <name type="scientific">Marasmiellus scandens</name>
    <dbReference type="NCBI Taxonomy" id="2682957"/>
    <lineage>
        <taxon>Eukaryota</taxon>
        <taxon>Fungi</taxon>
        <taxon>Dikarya</taxon>
        <taxon>Basidiomycota</taxon>
        <taxon>Agaricomycotina</taxon>
        <taxon>Agaricomycetes</taxon>
        <taxon>Agaricomycetidae</taxon>
        <taxon>Agaricales</taxon>
        <taxon>Marasmiineae</taxon>
        <taxon>Omphalotaceae</taxon>
        <taxon>Marasmiellus</taxon>
    </lineage>
</organism>
<name>A0ABR1JBE2_9AGAR</name>